<dbReference type="GO" id="GO:0016491">
    <property type="term" value="F:oxidoreductase activity"/>
    <property type="evidence" value="ECO:0007669"/>
    <property type="project" value="UniProtKB-KW"/>
</dbReference>
<dbReference type="AlphaFoldDB" id="A0A8B6GMW0"/>
<feature type="chain" id="PRO_5032386602" evidence="2">
    <location>
        <begin position="19"/>
        <end position="257"/>
    </location>
</feature>
<sequence>MIFKITVVSAVLIAVGLACLRRHMAGVRYNNNTTRLDGKTVLITGSNTGIGKETAMDLAKRGIMRCPYWKTENGFEMQFGVNHLGHFLLTNLLLDLIKKSAPSRILTVSSLAHERGTINFDDIYSEISYDPGTSYSQSKLANVLFSRELAKRLEGTGVTTYSLHPGLIDTELKRHWEKESVILRIFFSIGQYIVKTPEEGAQTTIYCAVDEKLTSESGKYYSDCAEKTPSKEALDDEISNKLWTLSEQMVGLNIGST</sequence>
<dbReference type="Proteomes" id="UP000596742">
    <property type="component" value="Unassembled WGS sequence"/>
</dbReference>
<dbReference type="Gene3D" id="3.40.50.720">
    <property type="entry name" value="NAD(P)-binding Rossmann-like Domain"/>
    <property type="match status" value="2"/>
</dbReference>
<proteinExistence type="predicted"/>
<dbReference type="InterPro" id="IPR002347">
    <property type="entry name" value="SDR_fam"/>
</dbReference>
<dbReference type="PRINTS" id="PR00081">
    <property type="entry name" value="GDHRDH"/>
</dbReference>
<keyword evidence="2" id="KW-0732">Signal</keyword>
<organism evidence="3 4">
    <name type="scientific">Mytilus galloprovincialis</name>
    <name type="common">Mediterranean mussel</name>
    <dbReference type="NCBI Taxonomy" id="29158"/>
    <lineage>
        <taxon>Eukaryota</taxon>
        <taxon>Metazoa</taxon>
        <taxon>Spiralia</taxon>
        <taxon>Lophotrochozoa</taxon>
        <taxon>Mollusca</taxon>
        <taxon>Bivalvia</taxon>
        <taxon>Autobranchia</taxon>
        <taxon>Pteriomorphia</taxon>
        <taxon>Mytilida</taxon>
        <taxon>Mytiloidea</taxon>
        <taxon>Mytilidae</taxon>
        <taxon>Mytilinae</taxon>
        <taxon>Mytilus</taxon>
    </lineage>
</organism>
<evidence type="ECO:0000256" key="1">
    <source>
        <dbReference type="ARBA" id="ARBA00023002"/>
    </source>
</evidence>
<evidence type="ECO:0000313" key="3">
    <source>
        <dbReference type="EMBL" id="VDI65931.1"/>
    </source>
</evidence>
<dbReference type="PANTHER" id="PTHR43157:SF31">
    <property type="entry name" value="PHOSPHATIDYLINOSITOL-GLYCAN BIOSYNTHESIS CLASS F PROTEIN"/>
    <property type="match status" value="1"/>
</dbReference>
<keyword evidence="4" id="KW-1185">Reference proteome</keyword>
<dbReference type="EMBL" id="UYJE01008667">
    <property type="protein sequence ID" value="VDI65931.1"/>
    <property type="molecule type" value="Genomic_DNA"/>
</dbReference>
<dbReference type="SUPFAM" id="SSF51735">
    <property type="entry name" value="NAD(P)-binding Rossmann-fold domains"/>
    <property type="match status" value="1"/>
</dbReference>
<dbReference type="PROSITE" id="PS51257">
    <property type="entry name" value="PROKAR_LIPOPROTEIN"/>
    <property type="match status" value="1"/>
</dbReference>
<comment type="caution">
    <text evidence="3">The sequence shown here is derived from an EMBL/GenBank/DDBJ whole genome shotgun (WGS) entry which is preliminary data.</text>
</comment>
<dbReference type="PANTHER" id="PTHR43157">
    <property type="entry name" value="PHOSPHATIDYLINOSITOL-GLYCAN BIOSYNTHESIS CLASS F PROTEIN-RELATED"/>
    <property type="match status" value="1"/>
</dbReference>
<protein>
    <submittedName>
        <fullName evidence="3">Uncharacterized protein</fullName>
    </submittedName>
</protein>
<gene>
    <name evidence="3" type="ORF">MGAL_10B083027</name>
</gene>
<reference evidence="3" key="1">
    <citation type="submission" date="2018-11" db="EMBL/GenBank/DDBJ databases">
        <authorList>
            <person name="Alioto T."/>
            <person name="Alioto T."/>
        </authorList>
    </citation>
    <scope>NUCLEOTIDE SEQUENCE</scope>
</reference>
<feature type="signal peptide" evidence="2">
    <location>
        <begin position="1"/>
        <end position="18"/>
    </location>
</feature>
<name>A0A8B6GMW0_MYTGA</name>
<accession>A0A8B6GMW0</accession>
<evidence type="ECO:0000313" key="4">
    <source>
        <dbReference type="Proteomes" id="UP000596742"/>
    </source>
</evidence>
<evidence type="ECO:0000256" key="2">
    <source>
        <dbReference type="SAM" id="SignalP"/>
    </source>
</evidence>
<keyword evidence="1" id="KW-0560">Oxidoreductase</keyword>
<dbReference type="InterPro" id="IPR036291">
    <property type="entry name" value="NAD(P)-bd_dom_sf"/>
</dbReference>
<dbReference type="Pfam" id="PF00106">
    <property type="entry name" value="adh_short"/>
    <property type="match status" value="1"/>
</dbReference>
<dbReference type="OrthoDB" id="191139at2759"/>